<dbReference type="InterPro" id="IPR051315">
    <property type="entry name" value="Bact_Chemotaxis_CheA"/>
</dbReference>
<dbReference type="RefSeq" id="WP_207086569.1">
    <property type="nucleotide sequence ID" value="NZ_JAFLQW010000060.1"/>
</dbReference>
<reference evidence="4 5" key="1">
    <citation type="submission" date="2021-03" db="EMBL/GenBank/DDBJ databases">
        <title>Metabolic Capacity of the Antarctic Cyanobacterium Phormidium pseudopriestleyi that Sustains Oxygenic Photosynthesis in the Presence of Hydrogen Sulfide.</title>
        <authorList>
            <person name="Lumian J.E."/>
            <person name="Jungblut A.D."/>
            <person name="Dillon M.L."/>
            <person name="Hawes I."/>
            <person name="Doran P.T."/>
            <person name="Mackey T.J."/>
            <person name="Dick G.J."/>
            <person name="Grettenberger C.L."/>
            <person name="Sumner D.Y."/>
        </authorList>
    </citation>
    <scope>NUCLEOTIDE SEQUENCE [LARGE SCALE GENOMIC DNA]</scope>
    <source>
        <strain evidence="4 5">FRX01</strain>
    </source>
</reference>
<dbReference type="EMBL" id="JAFLQW010000060">
    <property type="protein sequence ID" value="MBO0347998.1"/>
    <property type="molecule type" value="Genomic_DNA"/>
</dbReference>
<comment type="caution">
    <text evidence="4">The sequence shown here is derived from an EMBL/GenBank/DDBJ whole genome shotgun (WGS) entry which is preliminary data.</text>
</comment>
<keyword evidence="2" id="KW-0175">Coiled coil</keyword>
<dbReference type="Pfam" id="PF01627">
    <property type="entry name" value="Hpt"/>
    <property type="match status" value="1"/>
</dbReference>
<dbReference type="PROSITE" id="PS50894">
    <property type="entry name" value="HPT"/>
    <property type="match status" value="1"/>
</dbReference>
<proteinExistence type="predicted"/>
<dbReference type="SUPFAM" id="SSF47226">
    <property type="entry name" value="Histidine-containing phosphotransfer domain, HPT domain"/>
    <property type="match status" value="1"/>
</dbReference>
<dbReference type="PANTHER" id="PTHR43395">
    <property type="entry name" value="SENSOR HISTIDINE KINASE CHEA"/>
    <property type="match status" value="1"/>
</dbReference>
<feature type="domain" description="HPt" evidence="3">
    <location>
        <begin position="2"/>
        <end position="106"/>
    </location>
</feature>
<dbReference type="Proteomes" id="UP000664844">
    <property type="component" value="Unassembled WGS sequence"/>
</dbReference>
<evidence type="ECO:0000313" key="4">
    <source>
        <dbReference type="EMBL" id="MBO0347998.1"/>
    </source>
</evidence>
<dbReference type="PANTHER" id="PTHR43395:SF10">
    <property type="entry name" value="CHEMOTAXIS PROTEIN CHEA"/>
    <property type="match status" value="1"/>
</dbReference>
<feature type="modified residue" description="Phosphohistidine" evidence="1">
    <location>
        <position position="49"/>
    </location>
</feature>
<evidence type="ECO:0000256" key="1">
    <source>
        <dbReference type="PROSITE-ProRule" id="PRU00110"/>
    </source>
</evidence>
<dbReference type="CDD" id="cd00088">
    <property type="entry name" value="HPT"/>
    <property type="match status" value="1"/>
</dbReference>
<sequence length="307" mass="34202">MDPEKQQQIIGYFIEEAREHLETIEKGLLELQSTMNDQEQLNELFRAAHSVKGGAAMLGFGSIQKTAHSLEDCFKILKEEPVPVDQKLETLFLKVYDTLQKLLERLQGPFGLREEDGAEIVQESQPVFEELKKYLDALVNGGGEAVVPQASRDVGLEIANEVINLLRQMLMLFKQKPDAENRKRIGTLCNQLAEMSPQMQNWQTLVKTAAGAIANPKNSYDLIAPVTIKELKYASDFIAVGKLDTMLPSSLLLELAGKSPNQGGITLKEKEFIIHSDPQAAAKKLIETFDKKQLTVLTKLLVKAVKS</sequence>
<dbReference type="SMART" id="SM00073">
    <property type="entry name" value="HPT"/>
    <property type="match status" value="1"/>
</dbReference>
<evidence type="ECO:0000256" key="2">
    <source>
        <dbReference type="SAM" id="Coils"/>
    </source>
</evidence>
<feature type="coiled-coil region" evidence="2">
    <location>
        <begin position="14"/>
        <end position="41"/>
    </location>
</feature>
<dbReference type="InterPro" id="IPR008207">
    <property type="entry name" value="Sig_transdc_His_kin_Hpt_dom"/>
</dbReference>
<evidence type="ECO:0000259" key="3">
    <source>
        <dbReference type="PROSITE" id="PS50894"/>
    </source>
</evidence>
<accession>A0ABS3FLT2</accession>
<dbReference type="InterPro" id="IPR036641">
    <property type="entry name" value="HPT_dom_sf"/>
</dbReference>
<dbReference type="Gene3D" id="1.20.120.160">
    <property type="entry name" value="HPT domain"/>
    <property type="match status" value="1"/>
</dbReference>
<name>A0ABS3FLT2_9CYAN</name>
<keyword evidence="1" id="KW-0597">Phosphoprotein</keyword>
<organism evidence="4 5">
    <name type="scientific">Phormidium pseudopriestleyi FRX01</name>
    <dbReference type="NCBI Taxonomy" id="1759528"/>
    <lineage>
        <taxon>Bacteria</taxon>
        <taxon>Bacillati</taxon>
        <taxon>Cyanobacteriota</taxon>
        <taxon>Cyanophyceae</taxon>
        <taxon>Oscillatoriophycideae</taxon>
        <taxon>Oscillatoriales</taxon>
        <taxon>Oscillatoriaceae</taxon>
        <taxon>Phormidium</taxon>
    </lineage>
</organism>
<protein>
    <submittedName>
        <fullName evidence="4">Hpt domain-containing protein</fullName>
    </submittedName>
</protein>
<evidence type="ECO:0000313" key="5">
    <source>
        <dbReference type="Proteomes" id="UP000664844"/>
    </source>
</evidence>
<keyword evidence="5" id="KW-1185">Reference proteome</keyword>
<gene>
    <name evidence="4" type="ORF">J0895_02530</name>
</gene>